<evidence type="ECO:0000256" key="1">
    <source>
        <dbReference type="SAM" id="MobiDB-lite"/>
    </source>
</evidence>
<evidence type="ECO:0000313" key="2">
    <source>
        <dbReference type="EMBL" id="KXZ54536.1"/>
    </source>
</evidence>
<dbReference type="AlphaFoldDB" id="A0A150GXA1"/>
<keyword evidence="3" id="KW-1185">Reference proteome</keyword>
<evidence type="ECO:0000313" key="3">
    <source>
        <dbReference type="Proteomes" id="UP000075714"/>
    </source>
</evidence>
<organism evidence="2 3">
    <name type="scientific">Gonium pectorale</name>
    <name type="common">Green alga</name>
    <dbReference type="NCBI Taxonomy" id="33097"/>
    <lineage>
        <taxon>Eukaryota</taxon>
        <taxon>Viridiplantae</taxon>
        <taxon>Chlorophyta</taxon>
        <taxon>core chlorophytes</taxon>
        <taxon>Chlorophyceae</taxon>
        <taxon>CS clade</taxon>
        <taxon>Chlamydomonadales</taxon>
        <taxon>Volvocaceae</taxon>
        <taxon>Gonium</taxon>
    </lineage>
</organism>
<comment type="caution">
    <text evidence="2">The sequence shown here is derived from an EMBL/GenBank/DDBJ whole genome shotgun (WGS) entry which is preliminary data.</text>
</comment>
<name>A0A150GXA1_GONPE</name>
<reference evidence="3" key="1">
    <citation type="journal article" date="2016" name="Nat. Commun.">
        <title>The Gonium pectorale genome demonstrates co-option of cell cycle regulation during the evolution of multicellularity.</title>
        <authorList>
            <person name="Hanschen E.R."/>
            <person name="Marriage T.N."/>
            <person name="Ferris P.J."/>
            <person name="Hamaji T."/>
            <person name="Toyoda A."/>
            <person name="Fujiyama A."/>
            <person name="Neme R."/>
            <person name="Noguchi H."/>
            <person name="Minakuchi Y."/>
            <person name="Suzuki M."/>
            <person name="Kawai-Toyooka H."/>
            <person name="Smith D.R."/>
            <person name="Sparks H."/>
            <person name="Anderson J."/>
            <person name="Bakaric R."/>
            <person name="Luria V."/>
            <person name="Karger A."/>
            <person name="Kirschner M.W."/>
            <person name="Durand P.M."/>
            <person name="Michod R.E."/>
            <person name="Nozaki H."/>
            <person name="Olson B.J."/>
        </authorList>
    </citation>
    <scope>NUCLEOTIDE SEQUENCE [LARGE SCALE GENOMIC DNA]</scope>
    <source>
        <strain evidence="3">NIES-2863</strain>
    </source>
</reference>
<dbReference type="Proteomes" id="UP000075714">
    <property type="component" value="Unassembled WGS sequence"/>
</dbReference>
<gene>
    <name evidence="2" type="ORF">GPECTOR_4g601</name>
</gene>
<dbReference type="EMBL" id="LSYV01000005">
    <property type="protein sequence ID" value="KXZ54536.1"/>
    <property type="molecule type" value="Genomic_DNA"/>
</dbReference>
<accession>A0A150GXA1</accession>
<sequence length="161" mass="18053">MMACINPECTKLRNPMCEKLSCGDADCIFCVDSFASISAGHSDFVRATFVSVRTERDAFSEERIMERLRPWLEREMILSEGCLTPHERALLAERAVEADFNRRLRQSRFVMKPGTPLPLQDDGELLKRFDFDMGISAGDPTQDFNQQPAGGRSADEVDGAS</sequence>
<feature type="region of interest" description="Disordered" evidence="1">
    <location>
        <begin position="134"/>
        <end position="161"/>
    </location>
</feature>
<proteinExistence type="predicted"/>
<protein>
    <submittedName>
        <fullName evidence="2">Uncharacterized protein</fullName>
    </submittedName>
</protein>